<feature type="region of interest" description="Disordered" evidence="1">
    <location>
        <begin position="1"/>
        <end position="38"/>
    </location>
</feature>
<evidence type="ECO:0000256" key="1">
    <source>
        <dbReference type="SAM" id="MobiDB-lite"/>
    </source>
</evidence>
<dbReference type="Proteomes" id="UP001597073">
    <property type="component" value="Unassembled WGS sequence"/>
</dbReference>
<accession>A0ABW2ZE82</accession>
<comment type="caution">
    <text evidence="2">The sequence shown here is derived from an EMBL/GenBank/DDBJ whole genome shotgun (WGS) entry which is preliminary data.</text>
</comment>
<evidence type="ECO:0000313" key="3">
    <source>
        <dbReference type="Proteomes" id="UP001597073"/>
    </source>
</evidence>
<organism evidence="2 3">
    <name type="scientific">Mucilaginibacter lutimaris</name>
    <dbReference type="NCBI Taxonomy" id="931629"/>
    <lineage>
        <taxon>Bacteria</taxon>
        <taxon>Pseudomonadati</taxon>
        <taxon>Bacteroidota</taxon>
        <taxon>Sphingobacteriia</taxon>
        <taxon>Sphingobacteriales</taxon>
        <taxon>Sphingobacteriaceae</taxon>
        <taxon>Mucilaginibacter</taxon>
    </lineage>
</organism>
<keyword evidence="3" id="KW-1185">Reference proteome</keyword>
<gene>
    <name evidence="2" type="ORF">ACFQZI_06580</name>
</gene>
<dbReference type="RefSeq" id="WP_377140053.1">
    <property type="nucleotide sequence ID" value="NZ_JBHTIA010000003.1"/>
</dbReference>
<reference evidence="3" key="1">
    <citation type="journal article" date="2019" name="Int. J. Syst. Evol. Microbiol.">
        <title>The Global Catalogue of Microorganisms (GCM) 10K type strain sequencing project: providing services to taxonomists for standard genome sequencing and annotation.</title>
        <authorList>
            <consortium name="The Broad Institute Genomics Platform"/>
            <consortium name="The Broad Institute Genome Sequencing Center for Infectious Disease"/>
            <person name="Wu L."/>
            <person name="Ma J."/>
        </authorList>
    </citation>
    <scope>NUCLEOTIDE SEQUENCE [LARGE SCALE GENOMIC DNA]</scope>
    <source>
        <strain evidence="3">CCUG 60742</strain>
    </source>
</reference>
<proteinExistence type="predicted"/>
<evidence type="ECO:0000313" key="2">
    <source>
        <dbReference type="EMBL" id="MFD0764511.1"/>
    </source>
</evidence>
<sequence>MENMKSLADQIREQLVKPAPGEPVKNTDTSAKTVRKAKPKEVPQILADILAYDNSSNKSMVHARFDEKTVRTMNQFKMATGVDVTRLVSFAVRHLFDTCPELKSTIKQFIQNNDL</sequence>
<dbReference type="EMBL" id="JBHTIA010000003">
    <property type="protein sequence ID" value="MFD0764511.1"/>
    <property type="molecule type" value="Genomic_DNA"/>
</dbReference>
<name>A0ABW2ZE82_9SPHI</name>
<protein>
    <submittedName>
        <fullName evidence="2">Uncharacterized protein</fullName>
    </submittedName>
</protein>